<feature type="transmembrane region" description="Helical" evidence="14">
    <location>
        <begin position="246"/>
        <end position="266"/>
    </location>
</feature>
<feature type="region of interest" description="Disordered" evidence="13">
    <location>
        <begin position="24"/>
        <end position="44"/>
    </location>
</feature>
<dbReference type="InterPro" id="IPR016174">
    <property type="entry name" value="Di-haem_cyt_TM"/>
</dbReference>
<dbReference type="SUPFAM" id="SSF81342">
    <property type="entry name" value="Transmembrane di-heme cytochromes"/>
    <property type="match status" value="1"/>
</dbReference>
<sequence length="419" mass="45104">MSRFLELAAAAVLTAAFAGGALAQSQTSTPAGGGSTTTAPAPAASKVVPEDLAPGQAAPGGIQGQNIFDVKPEVKPDASSEKGYMEQNNAQRNAVQPGNNAPMWRDVQRGAEGYSSLPKSQAPEAGNLIQAPVQYPGTRFVSAGEAWRQVRNAWIIPYGGSLLLIVLVALAIFYFAKGPMGHADGRSGPGRIERFTPFERAAHWANAIAFVVLAISGIVMAFGKFFLLPVIGQTLFGYFTYLLKNLHNFVGPLFVVSLVIIVLTFIKDNLPQKGDVSWMLRLGGVLGKKEAPSHRFNAGEKGMFWVGNLLLGAIVVGSGLYLDKLLPSMEYLRGDMQVAHMVHAVAAVLMMAMLFLHIYMGTVGMRGAYRAMREGYVDDAWAKEHHAYWYEDIKAGRIPAQRSKPLTIADDTGKSVRPA</sequence>
<keyword evidence="9" id="KW-0249">Electron transport</keyword>
<dbReference type="GO" id="GO:0022904">
    <property type="term" value="P:respiratory electron transport chain"/>
    <property type="evidence" value="ECO:0007669"/>
    <property type="project" value="InterPro"/>
</dbReference>
<evidence type="ECO:0000256" key="13">
    <source>
        <dbReference type="SAM" id="MobiDB-lite"/>
    </source>
</evidence>
<dbReference type="AlphaFoldDB" id="A0A923MN96"/>
<keyword evidence="4" id="KW-0813">Transport</keyword>
<dbReference type="PANTHER" id="PTHR30074:SF6">
    <property type="entry name" value="FORMATE DEHYDROGENASE GAMMA SUBUNIT"/>
    <property type="match status" value="1"/>
</dbReference>
<dbReference type="Proteomes" id="UP000608513">
    <property type="component" value="Unassembled WGS sequence"/>
</dbReference>
<protein>
    <submittedName>
        <fullName evidence="17">Formate dehydrogenase subunit gamma</fullName>
    </submittedName>
</protein>
<evidence type="ECO:0000313" key="18">
    <source>
        <dbReference type="Proteomes" id="UP000608513"/>
    </source>
</evidence>
<dbReference type="GO" id="GO:0008863">
    <property type="term" value="F:formate dehydrogenase (NAD+) activity"/>
    <property type="evidence" value="ECO:0007669"/>
    <property type="project" value="InterPro"/>
</dbReference>
<feature type="domain" description="Cytochrome b561 bacterial/Ni-hydrogenase" evidence="16">
    <location>
        <begin position="194"/>
        <end position="372"/>
    </location>
</feature>
<dbReference type="GO" id="GO:0009061">
    <property type="term" value="P:anaerobic respiration"/>
    <property type="evidence" value="ECO:0007669"/>
    <property type="project" value="TreeGrafter"/>
</dbReference>
<dbReference type="Gene3D" id="1.20.950.20">
    <property type="entry name" value="Transmembrane di-heme cytochromes, Chain C"/>
    <property type="match status" value="1"/>
</dbReference>
<evidence type="ECO:0000256" key="8">
    <source>
        <dbReference type="ARBA" id="ARBA00022723"/>
    </source>
</evidence>
<dbReference type="GO" id="GO:0015944">
    <property type="term" value="P:formate oxidation"/>
    <property type="evidence" value="ECO:0007669"/>
    <property type="project" value="TreeGrafter"/>
</dbReference>
<evidence type="ECO:0000256" key="9">
    <source>
        <dbReference type="ARBA" id="ARBA00022982"/>
    </source>
</evidence>
<evidence type="ECO:0000256" key="10">
    <source>
        <dbReference type="ARBA" id="ARBA00022989"/>
    </source>
</evidence>
<keyword evidence="5" id="KW-1003">Cell membrane</keyword>
<reference evidence="17" key="1">
    <citation type="submission" date="2020-08" db="EMBL/GenBank/DDBJ databases">
        <title>Ramlibacter sp. USB13 16S ribosomal RNA gene genome sequencing and assembly.</title>
        <authorList>
            <person name="Kang M."/>
        </authorList>
    </citation>
    <scope>NUCLEOTIDE SEQUENCE</scope>
    <source>
        <strain evidence="17">USB13</strain>
    </source>
</reference>
<comment type="similarity">
    <text evidence="3">Belongs to the formate dehydrogenase gamma subunit family.</text>
</comment>
<comment type="caution">
    <text evidence="17">The sequence shown here is derived from an EMBL/GenBank/DDBJ whole genome shotgun (WGS) entry which is preliminary data.</text>
</comment>
<dbReference type="PANTHER" id="PTHR30074">
    <property type="entry name" value="FORMATE DEHYDROGENASE, NITRATE-INDUCIBLE, CYTOCHROME B556 FDN SUBUNIT"/>
    <property type="match status" value="1"/>
</dbReference>
<feature type="signal peptide" evidence="15">
    <location>
        <begin position="1"/>
        <end position="23"/>
    </location>
</feature>
<feature type="transmembrane region" description="Helical" evidence="14">
    <location>
        <begin position="154"/>
        <end position="176"/>
    </location>
</feature>
<dbReference type="RefSeq" id="WP_187074558.1">
    <property type="nucleotide sequence ID" value="NZ_JACORT010000001.1"/>
</dbReference>
<evidence type="ECO:0000256" key="4">
    <source>
        <dbReference type="ARBA" id="ARBA00022448"/>
    </source>
</evidence>
<feature type="transmembrane region" description="Helical" evidence="14">
    <location>
        <begin position="303"/>
        <end position="322"/>
    </location>
</feature>
<evidence type="ECO:0000256" key="5">
    <source>
        <dbReference type="ARBA" id="ARBA00022475"/>
    </source>
</evidence>
<keyword evidence="8" id="KW-0479">Metal-binding</keyword>
<keyword evidence="7 14" id="KW-0812">Transmembrane</keyword>
<comment type="cofactor">
    <cofactor evidence="1">
        <name>heme</name>
        <dbReference type="ChEBI" id="CHEBI:30413"/>
    </cofactor>
</comment>
<evidence type="ECO:0000256" key="7">
    <source>
        <dbReference type="ARBA" id="ARBA00022692"/>
    </source>
</evidence>
<dbReference type="Pfam" id="PF01292">
    <property type="entry name" value="Ni_hydr_CYTB"/>
    <property type="match status" value="1"/>
</dbReference>
<feature type="transmembrane region" description="Helical" evidence="14">
    <location>
        <begin position="204"/>
        <end position="226"/>
    </location>
</feature>
<dbReference type="GO" id="GO:0036397">
    <property type="term" value="F:formate dehydrogenase (quinone) activity"/>
    <property type="evidence" value="ECO:0007669"/>
    <property type="project" value="TreeGrafter"/>
</dbReference>
<keyword evidence="12 14" id="KW-0472">Membrane</keyword>
<dbReference type="GO" id="GO:0009326">
    <property type="term" value="C:formate dehydrogenase complex"/>
    <property type="evidence" value="ECO:0007669"/>
    <property type="project" value="InterPro"/>
</dbReference>
<dbReference type="GO" id="GO:0009055">
    <property type="term" value="F:electron transfer activity"/>
    <property type="evidence" value="ECO:0007669"/>
    <property type="project" value="InterPro"/>
</dbReference>
<evidence type="ECO:0000256" key="12">
    <source>
        <dbReference type="ARBA" id="ARBA00023136"/>
    </source>
</evidence>
<evidence type="ECO:0000256" key="15">
    <source>
        <dbReference type="SAM" id="SignalP"/>
    </source>
</evidence>
<dbReference type="InterPro" id="IPR051817">
    <property type="entry name" value="FDH_cytochrome_b556_subunit"/>
</dbReference>
<keyword evidence="6" id="KW-0349">Heme</keyword>
<keyword evidence="10 14" id="KW-1133">Transmembrane helix</keyword>
<dbReference type="InterPro" id="IPR006471">
    <property type="entry name" value="Formate_DH_gsu"/>
</dbReference>
<keyword evidence="11" id="KW-0408">Iron</keyword>
<comment type="subcellular location">
    <subcellularLocation>
        <location evidence="2">Cell membrane</location>
        <topology evidence="2">Multi-pass membrane protein</topology>
    </subcellularLocation>
</comment>
<name>A0A923MN96_9BURK</name>
<proteinExistence type="inferred from homology"/>
<keyword evidence="18" id="KW-1185">Reference proteome</keyword>
<evidence type="ECO:0000256" key="6">
    <source>
        <dbReference type="ARBA" id="ARBA00022617"/>
    </source>
</evidence>
<dbReference type="NCBIfam" id="TIGR01583">
    <property type="entry name" value="formate-DH-gamm"/>
    <property type="match status" value="1"/>
</dbReference>
<gene>
    <name evidence="17" type="ORF">H8N03_02610</name>
</gene>
<evidence type="ECO:0000256" key="3">
    <source>
        <dbReference type="ARBA" id="ARBA00010747"/>
    </source>
</evidence>
<keyword evidence="15" id="KW-0732">Signal</keyword>
<evidence type="ECO:0000256" key="14">
    <source>
        <dbReference type="SAM" id="Phobius"/>
    </source>
</evidence>
<dbReference type="InterPro" id="IPR011577">
    <property type="entry name" value="Cyt_b561_bac/Ni-Hgenase"/>
</dbReference>
<feature type="chain" id="PRO_5037402712" evidence="15">
    <location>
        <begin position="24"/>
        <end position="419"/>
    </location>
</feature>
<evidence type="ECO:0000259" key="16">
    <source>
        <dbReference type="Pfam" id="PF01292"/>
    </source>
</evidence>
<evidence type="ECO:0000256" key="1">
    <source>
        <dbReference type="ARBA" id="ARBA00001971"/>
    </source>
</evidence>
<feature type="transmembrane region" description="Helical" evidence="14">
    <location>
        <begin position="342"/>
        <end position="363"/>
    </location>
</feature>
<evidence type="ECO:0000256" key="2">
    <source>
        <dbReference type="ARBA" id="ARBA00004651"/>
    </source>
</evidence>
<evidence type="ECO:0000313" key="17">
    <source>
        <dbReference type="EMBL" id="MBC5781818.1"/>
    </source>
</evidence>
<dbReference type="GO" id="GO:0005886">
    <property type="term" value="C:plasma membrane"/>
    <property type="evidence" value="ECO:0007669"/>
    <property type="project" value="UniProtKB-SubCell"/>
</dbReference>
<dbReference type="EMBL" id="JACORT010000001">
    <property type="protein sequence ID" value="MBC5781818.1"/>
    <property type="molecule type" value="Genomic_DNA"/>
</dbReference>
<organism evidence="17 18">
    <name type="scientific">Ramlibacter cellulosilyticus</name>
    <dbReference type="NCBI Taxonomy" id="2764187"/>
    <lineage>
        <taxon>Bacteria</taxon>
        <taxon>Pseudomonadati</taxon>
        <taxon>Pseudomonadota</taxon>
        <taxon>Betaproteobacteria</taxon>
        <taxon>Burkholderiales</taxon>
        <taxon>Comamonadaceae</taxon>
        <taxon>Ramlibacter</taxon>
    </lineage>
</organism>
<evidence type="ECO:0000256" key="11">
    <source>
        <dbReference type="ARBA" id="ARBA00023004"/>
    </source>
</evidence>
<dbReference type="GO" id="GO:0046872">
    <property type="term" value="F:metal ion binding"/>
    <property type="evidence" value="ECO:0007669"/>
    <property type="project" value="UniProtKB-KW"/>
</dbReference>
<accession>A0A923MN96</accession>